<feature type="transmembrane region" description="Helical" evidence="2">
    <location>
        <begin position="33"/>
        <end position="54"/>
    </location>
</feature>
<keyword evidence="2" id="KW-0812">Transmembrane</keyword>
<evidence type="ECO:0000256" key="2">
    <source>
        <dbReference type="SAM" id="Phobius"/>
    </source>
</evidence>
<feature type="compositionally biased region" description="Polar residues" evidence="1">
    <location>
        <begin position="92"/>
        <end position="109"/>
    </location>
</feature>
<protein>
    <submittedName>
        <fullName evidence="3">Uncharacterized protein</fullName>
    </submittedName>
</protein>
<keyword evidence="2" id="KW-0472">Membrane</keyword>
<keyword evidence="4" id="KW-1185">Reference proteome</keyword>
<evidence type="ECO:0000313" key="4">
    <source>
        <dbReference type="Proteomes" id="UP001497512"/>
    </source>
</evidence>
<gene>
    <name evidence="3" type="ORF">CSSPTR1EN2_LOCUS6769</name>
</gene>
<evidence type="ECO:0000313" key="3">
    <source>
        <dbReference type="EMBL" id="CAK9203203.1"/>
    </source>
</evidence>
<reference evidence="3" key="1">
    <citation type="submission" date="2024-02" db="EMBL/GenBank/DDBJ databases">
        <authorList>
            <consortium name="ELIXIR-Norway"/>
            <consortium name="Elixir Norway"/>
        </authorList>
    </citation>
    <scope>NUCLEOTIDE SEQUENCE</scope>
</reference>
<feature type="region of interest" description="Disordered" evidence="1">
    <location>
        <begin position="71"/>
        <end position="109"/>
    </location>
</feature>
<accession>A0ABP0TRP6</accession>
<sequence length="136" mass="14459">MEESGMRRSVLDVIANETVPTCTSGGLQTSLDFVTIMKLGIGLVTIIISVYVLYQNLRWICIPATNRPPIQQDASQNAPDLEMGGPPLGFAESSNASNDGTRTLPEASSRTPRIIQEVLASGVQALEIASQLTVSG</sequence>
<keyword evidence="2" id="KW-1133">Transmembrane helix</keyword>
<organism evidence="3 4">
    <name type="scientific">Sphagnum troendelagicum</name>
    <dbReference type="NCBI Taxonomy" id="128251"/>
    <lineage>
        <taxon>Eukaryota</taxon>
        <taxon>Viridiplantae</taxon>
        <taxon>Streptophyta</taxon>
        <taxon>Embryophyta</taxon>
        <taxon>Bryophyta</taxon>
        <taxon>Sphagnophytina</taxon>
        <taxon>Sphagnopsida</taxon>
        <taxon>Sphagnales</taxon>
        <taxon>Sphagnaceae</taxon>
        <taxon>Sphagnum</taxon>
    </lineage>
</organism>
<dbReference type="Proteomes" id="UP001497512">
    <property type="component" value="Chromosome 14"/>
</dbReference>
<evidence type="ECO:0000256" key="1">
    <source>
        <dbReference type="SAM" id="MobiDB-lite"/>
    </source>
</evidence>
<name>A0ABP0TRP6_9BRYO</name>
<dbReference type="EMBL" id="OZ019906">
    <property type="protein sequence ID" value="CAK9203203.1"/>
    <property type="molecule type" value="Genomic_DNA"/>
</dbReference>
<proteinExistence type="predicted"/>